<dbReference type="GO" id="GO:0045047">
    <property type="term" value="P:protein targeting to ER"/>
    <property type="evidence" value="ECO:0007669"/>
    <property type="project" value="EnsemblFungi"/>
</dbReference>
<dbReference type="AlphaFoldDB" id="I2GXH5"/>
<feature type="transmembrane region" description="Helical" evidence="12">
    <location>
        <begin position="6"/>
        <end position="29"/>
    </location>
</feature>
<dbReference type="STRING" id="1071380.I2GXH5"/>
<dbReference type="FunCoup" id="I2GXH5">
    <property type="interactions" value="653"/>
</dbReference>
<evidence type="ECO:0000256" key="11">
    <source>
        <dbReference type="SAM" id="MobiDB-lite"/>
    </source>
</evidence>
<evidence type="ECO:0000256" key="3">
    <source>
        <dbReference type="ARBA" id="ARBA00020256"/>
    </source>
</evidence>
<evidence type="ECO:0000313" key="13">
    <source>
        <dbReference type="EMBL" id="CCH58827.1"/>
    </source>
</evidence>
<dbReference type="GeneID" id="14493478"/>
<dbReference type="GO" id="GO:0042802">
    <property type="term" value="F:identical protein binding"/>
    <property type="evidence" value="ECO:0007669"/>
    <property type="project" value="EnsemblFungi"/>
</dbReference>
<dbReference type="GO" id="GO:0005047">
    <property type="term" value="F:signal recognition particle binding"/>
    <property type="evidence" value="ECO:0007669"/>
    <property type="project" value="EnsemblFungi"/>
</dbReference>
<dbReference type="HOGENOM" id="CLU_091084_1_0_1"/>
<dbReference type="OMA" id="CWIDERA"/>
<dbReference type="EMBL" id="HE806316">
    <property type="protein sequence ID" value="CCH58827.1"/>
    <property type="molecule type" value="Genomic_DNA"/>
</dbReference>
<evidence type="ECO:0000256" key="12">
    <source>
        <dbReference type="SAM" id="Phobius"/>
    </source>
</evidence>
<evidence type="ECO:0000313" key="14">
    <source>
        <dbReference type="Proteomes" id="UP000002866"/>
    </source>
</evidence>
<evidence type="ECO:0000256" key="9">
    <source>
        <dbReference type="ARBA" id="ARBA00023136"/>
    </source>
</evidence>
<dbReference type="SUPFAM" id="SSF52540">
    <property type="entry name" value="P-loop containing nucleoside triphosphate hydrolases"/>
    <property type="match status" value="1"/>
</dbReference>
<dbReference type="InterPro" id="IPR019009">
    <property type="entry name" value="SRP_receptor_beta_su"/>
</dbReference>
<evidence type="ECO:0000256" key="2">
    <source>
        <dbReference type="ARBA" id="ARBA00005619"/>
    </source>
</evidence>
<keyword evidence="9 12" id="KW-0472">Membrane</keyword>
<dbReference type="Proteomes" id="UP000002866">
    <property type="component" value="Chromosome 1"/>
</dbReference>
<keyword evidence="4 12" id="KW-0812">Transmembrane</keyword>
<evidence type="ECO:0000256" key="6">
    <source>
        <dbReference type="ARBA" id="ARBA00022824"/>
    </source>
</evidence>
<reference evidence="13 14" key="1">
    <citation type="journal article" date="2011" name="Proc. Natl. Acad. Sci. U.S.A.">
        <title>Evolutionary erosion of yeast sex chromosomes by mating-type switching accidents.</title>
        <authorList>
            <person name="Gordon J.L."/>
            <person name="Armisen D."/>
            <person name="Proux-Wera E."/>
            <person name="Oheigeartaigh S.S."/>
            <person name="Byrne K.P."/>
            <person name="Wolfe K.H."/>
        </authorList>
    </citation>
    <scope>NUCLEOTIDE SEQUENCE [LARGE SCALE GENOMIC DNA]</scope>
    <source>
        <strain evidence="14">ATCC 34711 / CBS 6284 / DSM 70876 / NBRC 10599 / NRRL Y-10934 / UCD 77-7</strain>
    </source>
</reference>
<dbReference type="Gene3D" id="3.40.50.300">
    <property type="entry name" value="P-loop containing nucleotide triphosphate hydrolases"/>
    <property type="match status" value="1"/>
</dbReference>
<evidence type="ECO:0000256" key="5">
    <source>
        <dbReference type="ARBA" id="ARBA00022741"/>
    </source>
</evidence>
<keyword evidence="14" id="KW-1185">Reference proteome</keyword>
<comment type="similarity">
    <text evidence="2">Belongs to the SRP receptor beta subunit family.</text>
</comment>
<evidence type="ECO:0000256" key="10">
    <source>
        <dbReference type="ARBA" id="ARBA00023170"/>
    </source>
</evidence>
<keyword evidence="6" id="KW-0256">Endoplasmic reticulum</keyword>
<evidence type="ECO:0000256" key="8">
    <source>
        <dbReference type="ARBA" id="ARBA00023134"/>
    </source>
</evidence>
<keyword evidence="5" id="KW-0547">Nucleotide-binding</keyword>
<keyword evidence="10" id="KW-0675">Receptor</keyword>
<comment type="subcellular location">
    <subcellularLocation>
        <location evidence="1">Endoplasmic reticulum membrane</location>
        <topology evidence="1">Single-pass membrane protein</topology>
    </subcellularLocation>
</comment>
<dbReference type="RefSeq" id="XP_004178346.1">
    <property type="nucleotide sequence ID" value="XM_004178298.1"/>
</dbReference>
<evidence type="ECO:0000256" key="1">
    <source>
        <dbReference type="ARBA" id="ARBA00004389"/>
    </source>
</evidence>
<protein>
    <recommendedName>
        <fullName evidence="3">Signal recognition particle receptor subunit beta</fullName>
    </recommendedName>
</protein>
<dbReference type="GO" id="GO:0005525">
    <property type="term" value="F:GTP binding"/>
    <property type="evidence" value="ECO:0007669"/>
    <property type="project" value="UniProtKB-KW"/>
</dbReference>
<name>I2GXH5_HENB6</name>
<keyword evidence="7 12" id="KW-1133">Transmembrane helix</keyword>
<feature type="region of interest" description="Disordered" evidence="11">
    <location>
        <begin position="220"/>
        <end position="239"/>
    </location>
</feature>
<keyword evidence="8" id="KW-0342">GTP-binding</keyword>
<sequence>MENKDNLQLPIIIALGTIIISTILISILVKSAKSRLNNKSLSNLSSANSKEKISSPTIILAGPSDSGKTSLFNKLSYDDSTILTVTSQEPNIANNFKLSNSNNSFTLIDYPGHIKLHYKLLNNLKNFKNLKGLIFLVDSTIDPKNLTDTAQFLYDILVITENTKYFNNGVDILLACNKSELFTSRPVKKILETLEFEIDKIIKRQKSSLGSASTVLASGIQRKGRSNEDDDENNDGTDSPLFNAVIGSQGFKFSALEGTFDVLDGSVQKNKTSKWEEWIDERF</sequence>
<dbReference type="InterPro" id="IPR027417">
    <property type="entry name" value="P-loop_NTPase"/>
</dbReference>
<dbReference type="eggNOG" id="KOG0090">
    <property type="taxonomic scope" value="Eukaryota"/>
</dbReference>
<evidence type="ECO:0000256" key="7">
    <source>
        <dbReference type="ARBA" id="ARBA00022989"/>
    </source>
</evidence>
<accession>I2GXH5</accession>
<dbReference type="KEGG" id="tbl:TBLA_0A10490"/>
<evidence type="ECO:0000256" key="4">
    <source>
        <dbReference type="ARBA" id="ARBA00022692"/>
    </source>
</evidence>
<proteinExistence type="inferred from homology"/>
<dbReference type="OrthoDB" id="41266at2759"/>
<dbReference type="Pfam" id="PF09439">
    <property type="entry name" value="SRPRB"/>
    <property type="match status" value="1"/>
</dbReference>
<gene>
    <name evidence="13" type="primary">TBLA0A10490</name>
    <name evidence="13" type="ORF">TBLA_0A10490</name>
</gene>
<dbReference type="CDD" id="cd04105">
    <property type="entry name" value="SR_beta"/>
    <property type="match status" value="1"/>
</dbReference>
<dbReference type="InParanoid" id="I2GXH5"/>
<organism evidence="13 14">
    <name type="scientific">Henningerozyma blattae (strain ATCC 34711 / CBS 6284 / DSM 70876 / NBRC 10599 / NRRL Y-10934 / UCD 77-7)</name>
    <name type="common">Yeast</name>
    <name type="synonym">Tetrapisispora blattae</name>
    <dbReference type="NCBI Taxonomy" id="1071380"/>
    <lineage>
        <taxon>Eukaryota</taxon>
        <taxon>Fungi</taxon>
        <taxon>Dikarya</taxon>
        <taxon>Ascomycota</taxon>
        <taxon>Saccharomycotina</taxon>
        <taxon>Saccharomycetes</taxon>
        <taxon>Saccharomycetales</taxon>
        <taxon>Saccharomycetaceae</taxon>
        <taxon>Henningerozyma</taxon>
    </lineage>
</organism>
<dbReference type="GO" id="GO:0005785">
    <property type="term" value="C:signal recognition particle receptor complex"/>
    <property type="evidence" value="ECO:0007669"/>
    <property type="project" value="EnsemblFungi"/>
</dbReference>